<keyword evidence="4" id="KW-1185">Reference proteome</keyword>
<evidence type="ECO:0000313" key="4">
    <source>
        <dbReference type="Proteomes" id="UP001277761"/>
    </source>
</evidence>
<sequence length="427" mass="45354">MALPAALAPVATVLAQAGGGSSGFSSGGGGGGGGFSSSGGSGTGGGSLGAGGVVLIVGFLVVLGLVALLQARARRQRAAARTARDERTRAAAAEAAADDEDFDAEGLAAAAGELFTAVQRAWDDRDRDAMARLLGPDLLEEWRRRLDDFDRKRWHSRVRVTATPEVRLVGLVNRAADADDRVVAFVSADIESWVVQPGGRKLYRDGADSPEMRLEQYWTLGKRGDDWILLSIEEEAEGRHHLESALVATPEADPTLAGRTRTELAVADAAGDAGEIARLTTITDDARAAALDLSLVDDRFSPDVLTVAVQEVVAAWIEAIDGADEALERRADTGAVAHLLYGDDATRRVRTVVRGLRVTAVEIDGLDGAATPPTMSVVVRYAGAWYREDRDTQAVVAGSRERPTDRRERWTLALVDDAEVPWRLVAA</sequence>
<keyword evidence="1" id="KW-1133">Transmembrane helix</keyword>
<dbReference type="SUPFAM" id="SSF54427">
    <property type="entry name" value="NTF2-like"/>
    <property type="match status" value="1"/>
</dbReference>
<evidence type="ECO:0000256" key="1">
    <source>
        <dbReference type="SAM" id="Phobius"/>
    </source>
</evidence>
<protein>
    <submittedName>
        <fullName evidence="3">TIM44-like domain-containing protein</fullName>
    </submittedName>
</protein>
<dbReference type="RefSeq" id="WP_319953189.1">
    <property type="nucleotide sequence ID" value="NZ_JAXAVX010000002.1"/>
</dbReference>
<gene>
    <name evidence="3" type="ORF">SK069_05490</name>
</gene>
<evidence type="ECO:0000259" key="2">
    <source>
        <dbReference type="SMART" id="SM00978"/>
    </source>
</evidence>
<dbReference type="EMBL" id="JAXAVX010000002">
    <property type="protein sequence ID" value="MDX8151036.1"/>
    <property type="molecule type" value="Genomic_DNA"/>
</dbReference>
<accession>A0ABU4VJD4</accession>
<dbReference type="Gene3D" id="3.10.450.240">
    <property type="match status" value="1"/>
</dbReference>
<keyword evidence="1" id="KW-0472">Membrane</keyword>
<dbReference type="InterPro" id="IPR032710">
    <property type="entry name" value="NTF2-like_dom_sf"/>
</dbReference>
<proteinExistence type="predicted"/>
<organism evidence="3 4">
    <name type="scientific">Patulibacter brassicae</name>
    <dbReference type="NCBI Taxonomy" id="1705717"/>
    <lineage>
        <taxon>Bacteria</taxon>
        <taxon>Bacillati</taxon>
        <taxon>Actinomycetota</taxon>
        <taxon>Thermoleophilia</taxon>
        <taxon>Solirubrobacterales</taxon>
        <taxon>Patulibacteraceae</taxon>
        <taxon>Patulibacter</taxon>
    </lineage>
</organism>
<evidence type="ECO:0000313" key="3">
    <source>
        <dbReference type="EMBL" id="MDX8151036.1"/>
    </source>
</evidence>
<dbReference type="Pfam" id="PF04280">
    <property type="entry name" value="Tim44"/>
    <property type="match status" value="1"/>
</dbReference>
<dbReference type="SMART" id="SM00978">
    <property type="entry name" value="Tim44"/>
    <property type="match status" value="1"/>
</dbReference>
<comment type="caution">
    <text evidence="3">The sequence shown here is derived from an EMBL/GenBank/DDBJ whole genome shotgun (WGS) entry which is preliminary data.</text>
</comment>
<feature type="domain" description="Tim44-like" evidence="2">
    <location>
        <begin position="88"/>
        <end position="234"/>
    </location>
</feature>
<keyword evidence="1" id="KW-0812">Transmembrane</keyword>
<reference evidence="3 4" key="1">
    <citation type="submission" date="2023-11" db="EMBL/GenBank/DDBJ databases">
        <authorList>
            <person name="Xu M."/>
            <person name="Jiang T."/>
        </authorList>
    </citation>
    <scope>NUCLEOTIDE SEQUENCE [LARGE SCALE GENOMIC DNA]</scope>
    <source>
        <strain evidence="3 4">SD</strain>
    </source>
</reference>
<dbReference type="Proteomes" id="UP001277761">
    <property type="component" value="Unassembled WGS sequence"/>
</dbReference>
<feature type="transmembrane region" description="Helical" evidence="1">
    <location>
        <begin position="47"/>
        <end position="69"/>
    </location>
</feature>
<dbReference type="InterPro" id="IPR007379">
    <property type="entry name" value="Tim44-like_dom"/>
</dbReference>
<name>A0ABU4VJD4_9ACTN</name>